<dbReference type="SFLD" id="SFLDG01129">
    <property type="entry name" value="C1.5:_HAD__Beta-PGM__Phosphata"/>
    <property type="match status" value="1"/>
</dbReference>
<evidence type="ECO:0000256" key="3">
    <source>
        <dbReference type="ARBA" id="ARBA00022842"/>
    </source>
</evidence>
<dbReference type="Gene3D" id="1.20.120.1600">
    <property type="match status" value="1"/>
</dbReference>
<gene>
    <name evidence="4" type="ORF">D8I35_05965</name>
</gene>
<dbReference type="Gene3D" id="3.40.50.1000">
    <property type="entry name" value="HAD superfamily/HAD-like"/>
    <property type="match status" value="1"/>
</dbReference>
<evidence type="ECO:0000256" key="2">
    <source>
        <dbReference type="ARBA" id="ARBA00022801"/>
    </source>
</evidence>
<dbReference type="PANTHER" id="PTHR46470">
    <property type="entry name" value="N-ACYLNEURAMINATE-9-PHOSPHATASE"/>
    <property type="match status" value="1"/>
</dbReference>
<dbReference type="GO" id="GO:0009231">
    <property type="term" value="P:riboflavin biosynthetic process"/>
    <property type="evidence" value="ECO:0007669"/>
    <property type="project" value="TreeGrafter"/>
</dbReference>
<dbReference type="NCBIfam" id="TIGR01549">
    <property type="entry name" value="HAD-SF-IA-v1"/>
    <property type="match status" value="1"/>
</dbReference>
<evidence type="ECO:0000313" key="4">
    <source>
        <dbReference type="EMBL" id="RMX08920.1"/>
    </source>
</evidence>
<dbReference type="Proteomes" id="UP000278006">
    <property type="component" value="Unassembled WGS sequence"/>
</dbReference>
<sequence>MIDIHRIRAISLDLDDTLWPVWPTIRKAEATLQAWLREEAPATATLWQGEGVAQAARQRVEQRHPQRAYDLSFLRLEMIREMLRQAGDDPALAEPGFELFFAVRQQVEPFEEVEAALQALAARYPLLALSNGNAQVLQMPIGRYFTASISARDVGVAKPDARIFRLAAERAGLPAQALLHVGDDPDADVQGARAAGMQALWVNREGRDWPGAAGAQEQSGPVSVRSLDGMLELLGARA</sequence>
<dbReference type="SFLD" id="SFLDS00003">
    <property type="entry name" value="Haloacid_Dehalogenase"/>
    <property type="match status" value="1"/>
</dbReference>
<dbReference type="Pfam" id="PF00702">
    <property type="entry name" value="Hydrolase"/>
    <property type="match status" value="1"/>
</dbReference>
<dbReference type="InterPro" id="IPR036412">
    <property type="entry name" value="HAD-like_sf"/>
</dbReference>
<dbReference type="PANTHER" id="PTHR46470:SF4">
    <property type="entry name" value="5-AMINO-6-(5-PHOSPHO-D-RIBITYLAMINO)URACIL PHOSPHATASE YIGB"/>
    <property type="match status" value="1"/>
</dbReference>
<organism evidence="4 5">
    <name type="scientific">Corticibacter populi</name>
    <dbReference type="NCBI Taxonomy" id="1550736"/>
    <lineage>
        <taxon>Bacteria</taxon>
        <taxon>Pseudomonadati</taxon>
        <taxon>Pseudomonadota</taxon>
        <taxon>Betaproteobacteria</taxon>
        <taxon>Burkholderiales</taxon>
        <taxon>Comamonadaceae</taxon>
        <taxon>Corticibacter</taxon>
    </lineage>
</organism>
<dbReference type="InterPro" id="IPR023214">
    <property type="entry name" value="HAD_sf"/>
</dbReference>
<keyword evidence="5" id="KW-1185">Reference proteome</keyword>
<comment type="caution">
    <text evidence="4">The sequence shown here is derived from an EMBL/GenBank/DDBJ whole genome shotgun (WGS) entry which is preliminary data.</text>
</comment>
<accession>A0A3M6R0Y3</accession>
<dbReference type="OrthoDB" id="367448at2"/>
<protein>
    <submittedName>
        <fullName evidence="4">HAD family hydrolase</fullName>
    </submittedName>
</protein>
<keyword evidence="2 4" id="KW-0378">Hydrolase</keyword>
<dbReference type="InterPro" id="IPR051400">
    <property type="entry name" value="HAD-like_hydrolase"/>
</dbReference>
<evidence type="ECO:0000313" key="5">
    <source>
        <dbReference type="Proteomes" id="UP000278006"/>
    </source>
</evidence>
<evidence type="ECO:0000256" key="1">
    <source>
        <dbReference type="ARBA" id="ARBA00001946"/>
    </source>
</evidence>
<dbReference type="EMBL" id="RDQO01000001">
    <property type="protein sequence ID" value="RMX08920.1"/>
    <property type="molecule type" value="Genomic_DNA"/>
</dbReference>
<dbReference type="SUPFAM" id="SSF56784">
    <property type="entry name" value="HAD-like"/>
    <property type="match status" value="1"/>
</dbReference>
<dbReference type="GO" id="GO:0016787">
    <property type="term" value="F:hydrolase activity"/>
    <property type="evidence" value="ECO:0007669"/>
    <property type="project" value="UniProtKB-KW"/>
</dbReference>
<name>A0A3M6R0Y3_9BURK</name>
<dbReference type="PRINTS" id="PR00413">
    <property type="entry name" value="HADHALOGNASE"/>
</dbReference>
<reference evidence="4 5" key="1">
    <citation type="submission" date="2018-10" db="EMBL/GenBank/DDBJ databases">
        <title>Draft genome of Cortibacter populi DSM10536.</title>
        <authorList>
            <person name="Bernier A.-M."/>
            <person name="Bernard K."/>
        </authorList>
    </citation>
    <scope>NUCLEOTIDE SEQUENCE [LARGE SCALE GENOMIC DNA]</scope>
    <source>
        <strain evidence="4 5">DSM 105136</strain>
    </source>
</reference>
<proteinExistence type="predicted"/>
<dbReference type="RefSeq" id="WP_122227232.1">
    <property type="nucleotide sequence ID" value="NZ_RDQO01000001.1"/>
</dbReference>
<comment type="cofactor">
    <cofactor evidence="1">
        <name>Mg(2+)</name>
        <dbReference type="ChEBI" id="CHEBI:18420"/>
    </cofactor>
</comment>
<keyword evidence="3" id="KW-0460">Magnesium</keyword>
<dbReference type="NCBIfam" id="TIGR01509">
    <property type="entry name" value="HAD-SF-IA-v3"/>
    <property type="match status" value="1"/>
</dbReference>
<dbReference type="InterPro" id="IPR006439">
    <property type="entry name" value="HAD-SF_hydro_IA"/>
</dbReference>
<dbReference type="AlphaFoldDB" id="A0A3M6R0Y3"/>